<feature type="transmembrane region" description="Helical" evidence="1">
    <location>
        <begin position="714"/>
        <end position="732"/>
    </location>
</feature>
<dbReference type="EMBL" id="ML119693">
    <property type="protein sequence ID" value="RPA79978.1"/>
    <property type="molecule type" value="Genomic_DNA"/>
</dbReference>
<dbReference type="OrthoDB" id="5419219at2759"/>
<proteinExistence type="predicted"/>
<reference evidence="2 3" key="1">
    <citation type="journal article" date="2018" name="Nat. Ecol. Evol.">
        <title>Pezizomycetes genomes reveal the molecular basis of ectomycorrhizal truffle lifestyle.</title>
        <authorList>
            <person name="Murat C."/>
            <person name="Payen T."/>
            <person name="Noel B."/>
            <person name="Kuo A."/>
            <person name="Morin E."/>
            <person name="Chen J."/>
            <person name="Kohler A."/>
            <person name="Krizsan K."/>
            <person name="Balestrini R."/>
            <person name="Da Silva C."/>
            <person name="Montanini B."/>
            <person name="Hainaut M."/>
            <person name="Levati E."/>
            <person name="Barry K.W."/>
            <person name="Belfiori B."/>
            <person name="Cichocki N."/>
            <person name="Clum A."/>
            <person name="Dockter R.B."/>
            <person name="Fauchery L."/>
            <person name="Guy J."/>
            <person name="Iotti M."/>
            <person name="Le Tacon F."/>
            <person name="Lindquist E.A."/>
            <person name="Lipzen A."/>
            <person name="Malagnac F."/>
            <person name="Mello A."/>
            <person name="Molinier V."/>
            <person name="Miyauchi S."/>
            <person name="Poulain J."/>
            <person name="Riccioni C."/>
            <person name="Rubini A."/>
            <person name="Sitrit Y."/>
            <person name="Splivallo R."/>
            <person name="Traeger S."/>
            <person name="Wang M."/>
            <person name="Zifcakova L."/>
            <person name="Wipf D."/>
            <person name="Zambonelli A."/>
            <person name="Paolocci F."/>
            <person name="Nowrousian M."/>
            <person name="Ottonello S."/>
            <person name="Baldrian P."/>
            <person name="Spatafora J.W."/>
            <person name="Henrissat B."/>
            <person name="Nagy L.G."/>
            <person name="Aury J.M."/>
            <person name="Wincker P."/>
            <person name="Grigoriev I.V."/>
            <person name="Bonfante P."/>
            <person name="Martin F.M."/>
        </authorList>
    </citation>
    <scope>NUCLEOTIDE SEQUENCE [LARGE SCALE GENOMIC DNA]</scope>
    <source>
        <strain evidence="2 3">RN42</strain>
    </source>
</reference>
<sequence length="920" mass="102843">MWSWSKAYGRFLDIEANAEPKRFKVPKENRDSISVTVASVEKLALYQNRATVPSISAAPLLISAEEKEPYQKSIQTPPRFDSLIPYFLTETLTPDQKSEYEIAFAKREIKRLVAGVDVSTKTEANETSRASTLIFRCDELEDMLSGSLGRKDDIDLLRQAVELIIACTTIFSFDNENVIAKSFKILGEPEEVVVSWSSVIQGLSALTEDEVSEMAKLKPVVAALVDYISMTVARSLARSTISESTCNGSIAILAKWAMKVKAMSRNPRKFATECMNQEIFHSVGRKYSHGFQVGSHDSNPSERNSKVSALARFTIQDEKKRYADFTGGTAWEGSTLPPLEKFLLENTTLSDTAKFDEGKTYVAEQVLLRKNIVQVLEHLLKTLGHRQLQLLGVSSQLDLCSTVYETGFEKSQVMLMQDWDGEFIGASDLSSVGMAIGGYRVLDDVVSQLSAIRKQTLQPGSSEDEQLMTKRMSIPLHLQWSFHMSVDEDSTQVRDRRPDTNVLLKHLTLSEFISVSVPFAFTSPFVANLLAEREALFNISRRSANAFLEPSMGDSGALGYTASLRITSRQCETCETPGTHGEAGAGHGRSLFEGLYQGLKRIRGISHIDETHKFARHKSDLNRAETIWFPSPDGNSEMMKENEYRQRQILQDIKKIRQKTLKMDKWIYGRSEITVDCSLYVFASVLLGLLLIIGGLVMGFTLGARVPGVDPSNLATYSWAVALLVVLLSQGMRVDVWTWRDYLRGRVRCRSVSELSAMSGIDAELILAKLIHDSTDRNIILHVSGPFHYLFRRTGASLASADDESGFAIDTPLTMRTLLISGIIPLGVYTQKGVALVYLDVRRGTRNAIVRHNSNLARTNNFFCSLHLPLLNKPKKPARNWLGNLTTSHTAEEQSVRIRNQDIGWFKIYGVFCADNVRFV</sequence>
<keyword evidence="3" id="KW-1185">Reference proteome</keyword>
<gene>
    <name evidence="2" type="ORF">BJ508DRAFT_132922</name>
</gene>
<dbReference type="STRING" id="1160509.A0A3N4I5N3"/>
<protein>
    <submittedName>
        <fullName evidence="2">Uncharacterized protein</fullName>
    </submittedName>
</protein>
<name>A0A3N4I5N3_ASCIM</name>
<evidence type="ECO:0000256" key="1">
    <source>
        <dbReference type="SAM" id="Phobius"/>
    </source>
</evidence>
<accession>A0A3N4I5N3</accession>
<dbReference type="Proteomes" id="UP000275078">
    <property type="component" value="Unassembled WGS sequence"/>
</dbReference>
<keyword evidence="1" id="KW-0472">Membrane</keyword>
<organism evidence="2 3">
    <name type="scientific">Ascobolus immersus RN42</name>
    <dbReference type="NCBI Taxonomy" id="1160509"/>
    <lineage>
        <taxon>Eukaryota</taxon>
        <taxon>Fungi</taxon>
        <taxon>Dikarya</taxon>
        <taxon>Ascomycota</taxon>
        <taxon>Pezizomycotina</taxon>
        <taxon>Pezizomycetes</taxon>
        <taxon>Pezizales</taxon>
        <taxon>Ascobolaceae</taxon>
        <taxon>Ascobolus</taxon>
    </lineage>
</organism>
<keyword evidence="1" id="KW-0812">Transmembrane</keyword>
<feature type="transmembrane region" description="Helical" evidence="1">
    <location>
        <begin position="679"/>
        <end position="702"/>
    </location>
</feature>
<dbReference type="AlphaFoldDB" id="A0A3N4I5N3"/>
<evidence type="ECO:0000313" key="2">
    <source>
        <dbReference type="EMBL" id="RPA79978.1"/>
    </source>
</evidence>
<keyword evidence="1" id="KW-1133">Transmembrane helix</keyword>
<evidence type="ECO:0000313" key="3">
    <source>
        <dbReference type="Proteomes" id="UP000275078"/>
    </source>
</evidence>